<sequence>MKSIRHQALLALQMANHQDKVALVRAIEDQHPLACDELIVSTEQTPGLSERPLLVPPMDVPRRKISTPEGHAALVHALAHIEFNAMNLALDILWRFAGQPEDFYRDWLKVAREESYHFVLLQDHLLTLGYAYGDFTAHNGLWDMAERTKDDLLARLALVPRTLEARGLDVTPQIRDRLRHRGDKAGAAILDIILRDEVGHVAIGNRWYKALCEERGLDTIAAYEQLALQYQAAKQRGPFNLEARRAAGFSEEELAALQAVDECN</sequence>
<dbReference type="InterPro" id="IPR007402">
    <property type="entry name" value="DUF455"/>
</dbReference>
<accession>A0A7G3G783</accession>
<dbReference type="RefSeq" id="WP_130105311.1">
    <property type="nucleotide sequence ID" value="NZ_CP025781.1"/>
</dbReference>
<dbReference type="CDD" id="cd00657">
    <property type="entry name" value="Ferritin_like"/>
    <property type="match status" value="1"/>
</dbReference>
<dbReference type="EMBL" id="CP025781">
    <property type="protein sequence ID" value="QBC42695.1"/>
    <property type="molecule type" value="Genomic_DNA"/>
</dbReference>
<dbReference type="KEGG" id="ifl:C1H71_03395"/>
<dbReference type="InterPro" id="IPR011197">
    <property type="entry name" value="UCP012318"/>
</dbReference>
<dbReference type="PANTHER" id="PTHR42782:SF4">
    <property type="entry name" value="DUF455 DOMAIN-CONTAINING PROTEIN"/>
    <property type="match status" value="1"/>
</dbReference>
<dbReference type="AlphaFoldDB" id="A0A7G3G783"/>
<gene>
    <name evidence="1" type="ORF">C1H71_03395</name>
</gene>
<protein>
    <submittedName>
        <fullName evidence="1">DUF455 domain-containing protein</fullName>
    </submittedName>
</protein>
<dbReference type="PANTHER" id="PTHR42782">
    <property type="entry name" value="SI:CH73-314G15.3"/>
    <property type="match status" value="1"/>
</dbReference>
<keyword evidence="2" id="KW-1185">Reference proteome</keyword>
<name>A0A7G3G783_9NEIS</name>
<dbReference type="PIRSF" id="PIRSF012318">
    <property type="entry name" value="UCP012318"/>
    <property type="match status" value="1"/>
</dbReference>
<dbReference type="Pfam" id="PF04305">
    <property type="entry name" value="DUF455"/>
    <property type="match status" value="1"/>
</dbReference>
<dbReference type="SUPFAM" id="SSF47240">
    <property type="entry name" value="Ferritin-like"/>
    <property type="match status" value="1"/>
</dbReference>
<organism evidence="1 2">
    <name type="scientific">Iodobacter fluviatilis</name>
    <dbReference type="NCBI Taxonomy" id="537"/>
    <lineage>
        <taxon>Bacteria</taxon>
        <taxon>Pseudomonadati</taxon>
        <taxon>Pseudomonadota</taxon>
        <taxon>Betaproteobacteria</taxon>
        <taxon>Neisseriales</taxon>
        <taxon>Chitinibacteraceae</taxon>
        <taxon>Iodobacter</taxon>
    </lineage>
</organism>
<evidence type="ECO:0000313" key="1">
    <source>
        <dbReference type="EMBL" id="QBC42695.1"/>
    </source>
</evidence>
<evidence type="ECO:0000313" key="2">
    <source>
        <dbReference type="Proteomes" id="UP000515917"/>
    </source>
</evidence>
<dbReference type="InterPro" id="IPR009078">
    <property type="entry name" value="Ferritin-like_SF"/>
</dbReference>
<reference evidence="1 2" key="1">
    <citation type="submission" date="2018-01" db="EMBL/GenBank/DDBJ databases">
        <title>Genome sequence of Iodobacter sp. strain PCH194 isolated from Indian Trans-Himalaya.</title>
        <authorList>
            <person name="Kumar V."/>
            <person name="Thakur V."/>
            <person name="Kumar S."/>
            <person name="Singh D."/>
        </authorList>
    </citation>
    <scope>NUCLEOTIDE SEQUENCE [LARGE SCALE GENOMIC DNA]</scope>
    <source>
        <strain evidence="1 2">PCH194</strain>
    </source>
</reference>
<dbReference type="Proteomes" id="UP000515917">
    <property type="component" value="Chromosome"/>
</dbReference>
<proteinExistence type="predicted"/>